<evidence type="ECO:0000313" key="1">
    <source>
        <dbReference type="EMBL" id="NMQ07599.1"/>
    </source>
</evidence>
<name>A0ABX1TD75_9PROT</name>
<accession>A0ABX1TD75</accession>
<dbReference type="EMBL" id="SPMX01000083">
    <property type="protein sequence ID" value="NMQ07599.1"/>
    <property type="molecule type" value="Genomic_DNA"/>
</dbReference>
<comment type="caution">
    <text evidence="1">The sequence shown here is derived from an EMBL/GenBank/DDBJ whole genome shotgun (WGS) entry which is preliminary data.</text>
</comment>
<organism evidence="1 2">
    <name type="scientific">Candidatus Accumulibacter contiguus</name>
    <dbReference type="NCBI Taxonomy" id="2954381"/>
    <lineage>
        <taxon>Bacteria</taxon>
        <taxon>Pseudomonadati</taxon>
        <taxon>Pseudomonadota</taxon>
        <taxon>Betaproteobacteria</taxon>
        <taxon>Candidatus Accumulibacter</taxon>
    </lineage>
</organism>
<dbReference type="Proteomes" id="UP000886469">
    <property type="component" value="Unassembled WGS sequence"/>
</dbReference>
<reference evidence="1" key="1">
    <citation type="submission" date="2019-03" db="EMBL/GenBank/DDBJ databases">
        <title>Metabolic reconstructions from genomes of highly enriched 'Candidatus Accumulibacter' and 'Candidatus Competibacter' bioreactor populations.</title>
        <authorList>
            <person name="Annavajhala M.K."/>
            <person name="Welles L."/>
            <person name="Abbas B."/>
            <person name="Sorokin D."/>
            <person name="Park H."/>
            <person name="Van Loosdrecht M."/>
            <person name="Chandran K."/>
        </authorList>
    </citation>
    <scope>NUCLEOTIDE SEQUENCE</scope>
    <source>
        <strain evidence="1">SBR_L</strain>
    </source>
</reference>
<dbReference type="RefSeq" id="WP_169071862.1">
    <property type="nucleotide sequence ID" value="NZ_SPMX01000083.1"/>
</dbReference>
<protein>
    <submittedName>
        <fullName evidence="1">WG repeat-containing protein</fullName>
    </submittedName>
</protein>
<gene>
    <name evidence="1" type="ORF">E4Q08_21335</name>
</gene>
<keyword evidence="2" id="KW-1185">Reference proteome</keyword>
<sequence length="155" mass="16718">MDRVHLWLGSVLTMLPLVALAGGNEPTLFQIREGDQIGLIDRGGKVIVPPEFREAPTIGNPLIRVRKGTRTAYYAHDGTLAIPPQEELTEPYAEGLTPALLKDEGSKRLWGYVDARGTVVIPQRFQAADVFFFAKAWPACGVTASSGSSTAVAGR</sequence>
<proteinExistence type="predicted"/>
<dbReference type="Pfam" id="PF14903">
    <property type="entry name" value="WG_beta_rep"/>
    <property type="match status" value="2"/>
</dbReference>
<dbReference type="InterPro" id="IPR032774">
    <property type="entry name" value="WG_beta_rep"/>
</dbReference>
<evidence type="ECO:0000313" key="2">
    <source>
        <dbReference type="Proteomes" id="UP000886469"/>
    </source>
</evidence>